<accession>A0A6J0SWA7</accession>
<dbReference type="GO" id="GO:0016567">
    <property type="term" value="P:protein ubiquitination"/>
    <property type="evidence" value="ECO:0007669"/>
    <property type="project" value="TreeGrafter"/>
</dbReference>
<keyword evidence="3" id="KW-0862">Zinc</keyword>
<feature type="domain" description="RING-type" evidence="7">
    <location>
        <begin position="123"/>
        <end position="169"/>
    </location>
</feature>
<dbReference type="InterPro" id="IPR051435">
    <property type="entry name" value="RING_finger_E3_ubiq-ligases"/>
</dbReference>
<dbReference type="AlphaFoldDB" id="A0A6J0SWA7"/>
<dbReference type="KEGG" id="pvt:110073285"/>
<reference evidence="9" key="1">
    <citation type="submission" date="2025-08" db="UniProtKB">
        <authorList>
            <consortium name="RefSeq"/>
        </authorList>
    </citation>
    <scope>IDENTIFICATION</scope>
</reference>
<dbReference type="Proteomes" id="UP001652642">
    <property type="component" value="Chromosome 7"/>
</dbReference>
<dbReference type="GeneID" id="110073285"/>
<feature type="compositionally biased region" description="Basic and acidic residues" evidence="5">
    <location>
        <begin position="1"/>
        <end position="12"/>
    </location>
</feature>
<dbReference type="InterPro" id="IPR013083">
    <property type="entry name" value="Znf_RING/FYVE/PHD"/>
</dbReference>
<sequence>MEGSTDRLHTETETGAPVHGESQREKAEEDPGRTDGSEPLESPQSPATQMDNGPECETCSIEKPQHFPAREDLPPEAGGVGLSASPKPPDLDPGEPSEGFAVGAEVPPRQPRLSKASLAEMDCLVCFNRYSPCRPPKVLACQHAFCAVCLKLLLRHEDRTWVITCPLCRKATVVFGGLVCSLRDKEEVVGRLEGLALEAEEACPPPDLPGESSADPPSISGNDEEAVGMTSRAAAKRLVLLLLLVAVLIVLVLPFLYTGLLKWALCALVLLGLILSMVLCCNPRWGCSGSDVCSWQRKESQVATIA</sequence>
<dbReference type="OrthoDB" id="6106880at2759"/>
<dbReference type="SUPFAM" id="SSF57850">
    <property type="entry name" value="RING/U-box"/>
    <property type="match status" value="1"/>
</dbReference>
<feature type="compositionally biased region" description="Polar residues" evidence="5">
    <location>
        <begin position="42"/>
        <end position="51"/>
    </location>
</feature>
<evidence type="ECO:0000256" key="1">
    <source>
        <dbReference type="ARBA" id="ARBA00022723"/>
    </source>
</evidence>
<dbReference type="RefSeq" id="XP_020637954.2">
    <property type="nucleotide sequence ID" value="XM_020782295.2"/>
</dbReference>
<dbReference type="CTD" id="54546"/>
<dbReference type="PANTHER" id="PTHR22791:SF28">
    <property type="entry name" value="E3 UBIQUITIN-PROTEIN LIGASE RNF186"/>
    <property type="match status" value="1"/>
</dbReference>
<keyword evidence="8" id="KW-1185">Reference proteome</keyword>
<feature type="compositionally biased region" description="Basic and acidic residues" evidence="5">
    <location>
        <begin position="63"/>
        <end position="73"/>
    </location>
</feature>
<dbReference type="InParanoid" id="A0A6J0SWA7"/>
<evidence type="ECO:0000256" key="3">
    <source>
        <dbReference type="ARBA" id="ARBA00022833"/>
    </source>
</evidence>
<feature type="compositionally biased region" description="Basic and acidic residues" evidence="5">
    <location>
        <begin position="21"/>
        <end position="36"/>
    </location>
</feature>
<evidence type="ECO:0000256" key="5">
    <source>
        <dbReference type="SAM" id="MobiDB-lite"/>
    </source>
</evidence>
<dbReference type="InterPro" id="IPR001841">
    <property type="entry name" value="Znf_RING"/>
</dbReference>
<dbReference type="GO" id="GO:0008270">
    <property type="term" value="F:zinc ion binding"/>
    <property type="evidence" value="ECO:0007669"/>
    <property type="project" value="UniProtKB-KW"/>
</dbReference>
<keyword evidence="1" id="KW-0479">Metal-binding</keyword>
<keyword evidence="2 4" id="KW-0863">Zinc-finger</keyword>
<evidence type="ECO:0000256" key="4">
    <source>
        <dbReference type="PROSITE-ProRule" id="PRU00175"/>
    </source>
</evidence>
<keyword evidence="6" id="KW-0472">Membrane</keyword>
<evidence type="ECO:0000313" key="9">
    <source>
        <dbReference type="RefSeq" id="XP_020637954.2"/>
    </source>
</evidence>
<evidence type="ECO:0000259" key="7">
    <source>
        <dbReference type="PROSITE" id="PS50089"/>
    </source>
</evidence>
<name>A0A6J0SWA7_9SAUR</name>
<gene>
    <name evidence="9" type="primary">RNF186</name>
</gene>
<organism evidence="8 9">
    <name type="scientific">Pogona vitticeps</name>
    <name type="common">central bearded dragon</name>
    <dbReference type="NCBI Taxonomy" id="103695"/>
    <lineage>
        <taxon>Eukaryota</taxon>
        <taxon>Metazoa</taxon>
        <taxon>Chordata</taxon>
        <taxon>Craniata</taxon>
        <taxon>Vertebrata</taxon>
        <taxon>Euteleostomi</taxon>
        <taxon>Lepidosauria</taxon>
        <taxon>Squamata</taxon>
        <taxon>Bifurcata</taxon>
        <taxon>Unidentata</taxon>
        <taxon>Episquamata</taxon>
        <taxon>Toxicofera</taxon>
        <taxon>Iguania</taxon>
        <taxon>Acrodonta</taxon>
        <taxon>Agamidae</taxon>
        <taxon>Amphibolurinae</taxon>
        <taxon>Pogona</taxon>
    </lineage>
</organism>
<feature type="transmembrane region" description="Helical" evidence="6">
    <location>
        <begin position="263"/>
        <end position="281"/>
    </location>
</feature>
<feature type="region of interest" description="Disordered" evidence="5">
    <location>
        <begin position="1"/>
        <end position="105"/>
    </location>
</feature>
<evidence type="ECO:0000256" key="6">
    <source>
        <dbReference type="SAM" id="Phobius"/>
    </source>
</evidence>
<dbReference type="Pfam" id="PF14634">
    <property type="entry name" value="zf-RING_5"/>
    <property type="match status" value="1"/>
</dbReference>
<keyword evidence="6" id="KW-1133">Transmembrane helix</keyword>
<evidence type="ECO:0000313" key="8">
    <source>
        <dbReference type="Proteomes" id="UP001652642"/>
    </source>
</evidence>
<dbReference type="Gene3D" id="3.30.40.10">
    <property type="entry name" value="Zinc/RING finger domain, C3HC4 (zinc finger)"/>
    <property type="match status" value="1"/>
</dbReference>
<feature type="region of interest" description="Disordered" evidence="5">
    <location>
        <begin position="201"/>
        <end position="224"/>
    </location>
</feature>
<dbReference type="SMART" id="SM00184">
    <property type="entry name" value="RING"/>
    <property type="match status" value="1"/>
</dbReference>
<evidence type="ECO:0000256" key="2">
    <source>
        <dbReference type="ARBA" id="ARBA00022771"/>
    </source>
</evidence>
<proteinExistence type="predicted"/>
<dbReference type="GO" id="GO:0061630">
    <property type="term" value="F:ubiquitin protein ligase activity"/>
    <property type="evidence" value="ECO:0007669"/>
    <property type="project" value="TreeGrafter"/>
</dbReference>
<protein>
    <submittedName>
        <fullName evidence="9">E3 ubiquitin-protein ligase RNF186</fullName>
    </submittedName>
</protein>
<keyword evidence="6" id="KW-0812">Transmembrane</keyword>
<dbReference type="PROSITE" id="PS50089">
    <property type="entry name" value="ZF_RING_2"/>
    <property type="match status" value="1"/>
</dbReference>
<dbReference type="InterPro" id="IPR017907">
    <property type="entry name" value="Znf_RING_CS"/>
</dbReference>
<dbReference type="PANTHER" id="PTHR22791">
    <property type="entry name" value="RING-TYPE DOMAIN-CONTAINING PROTEIN"/>
    <property type="match status" value="1"/>
</dbReference>
<feature type="transmembrane region" description="Helical" evidence="6">
    <location>
        <begin position="238"/>
        <end position="257"/>
    </location>
</feature>
<dbReference type="PROSITE" id="PS00518">
    <property type="entry name" value="ZF_RING_1"/>
    <property type="match status" value="1"/>
</dbReference>